<proteinExistence type="predicted"/>
<evidence type="ECO:0000256" key="1">
    <source>
        <dbReference type="SAM" id="Phobius"/>
    </source>
</evidence>
<feature type="transmembrane region" description="Helical" evidence="1">
    <location>
        <begin position="54"/>
        <end position="73"/>
    </location>
</feature>
<dbReference type="Proteomes" id="UP000010796">
    <property type="component" value="Chromosome"/>
</dbReference>
<evidence type="ECO:0000313" key="3">
    <source>
        <dbReference type="Proteomes" id="UP000010796"/>
    </source>
</evidence>
<protein>
    <submittedName>
        <fullName evidence="2">Uncharacterized protein</fullName>
    </submittedName>
</protein>
<feature type="transmembrane region" description="Helical" evidence="1">
    <location>
        <begin position="29"/>
        <end position="48"/>
    </location>
</feature>
<gene>
    <name evidence="2" type="ordered locus">Echvi_3474</name>
</gene>
<keyword evidence="1" id="KW-0812">Transmembrane</keyword>
<dbReference type="HOGENOM" id="CLU_1127684_0_0_10"/>
<evidence type="ECO:0000313" key="2">
    <source>
        <dbReference type="EMBL" id="AGA79690.1"/>
    </source>
</evidence>
<dbReference type="AlphaFoldDB" id="L0G4D6"/>
<dbReference type="EMBL" id="CP003346">
    <property type="protein sequence ID" value="AGA79690.1"/>
    <property type="molecule type" value="Genomic_DNA"/>
</dbReference>
<organism evidence="2 3">
    <name type="scientific">Echinicola vietnamensis (strain DSM 17526 / LMG 23754 / KMM 6221)</name>
    <dbReference type="NCBI Taxonomy" id="926556"/>
    <lineage>
        <taxon>Bacteria</taxon>
        <taxon>Pseudomonadati</taxon>
        <taxon>Bacteroidota</taxon>
        <taxon>Cytophagia</taxon>
        <taxon>Cytophagales</taxon>
        <taxon>Cyclobacteriaceae</taxon>
        <taxon>Echinicola</taxon>
    </lineage>
</organism>
<keyword evidence="1" id="KW-1133">Transmembrane helix</keyword>
<accession>L0G4D6</accession>
<keyword evidence="1" id="KW-0472">Membrane</keyword>
<name>L0G4D6_ECHVK</name>
<sequence length="246" mass="28417">MYYPWPNGVFSLVPCFPLKPSFHYIRKSIIQFLKTIFLGLPMLMTRILSSLQKLTPLILIVLLSLLTGCAWFIKNPMVVEHDEVKDQSRVRRNFIYKDAEEKASPFYHAKQTILKETHSAGSPVYSSYDVISMSANSYPMEKEIYLLIDQTIYPISVESITAENKTHIQEDTDDIMAIDSTEVTIVTGYNQYNSIKYKLHYSLSSEIIHHISTAEKVRFRYYAGPEMITLKMTNGNIRKLKKLINT</sequence>
<keyword evidence="3" id="KW-1185">Reference proteome</keyword>
<reference evidence="3" key="1">
    <citation type="submission" date="2012-02" db="EMBL/GenBank/DDBJ databases">
        <title>The complete genome of Echinicola vietnamensis DSM 17526.</title>
        <authorList>
            <person name="Lucas S."/>
            <person name="Copeland A."/>
            <person name="Lapidus A."/>
            <person name="Glavina del Rio T."/>
            <person name="Dalin E."/>
            <person name="Tice H."/>
            <person name="Bruce D."/>
            <person name="Goodwin L."/>
            <person name="Pitluck S."/>
            <person name="Peters L."/>
            <person name="Ovchinnikova G."/>
            <person name="Teshima H."/>
            <person name="Kyrpides N."/>
            <person name="Mavromatis K."/>
            <person name="Ivanova N."/>
            <person name="Brettin T."/>
            <person name="Detter J.C."/>
            <person name="Han C."/>
            <person name="Larimer F."/>
            <person name="Land M."/>
            <person name="Hauser L."/>
            <person name="Markowitz V."/>
            <person name="Cheng J.-F."/>
            <person name="Hugenholtz P."/>
            <person name="Woyke T."/>
            <person name="Wu D."/>
            <person name="Brambilla E."/>
            <person name="Klenk H.-P."/>
            <person name="Eisen J.A."/>
        </authorList>
    </citation>
    <scope>NUCLEOTIDE SEQUENCE [LARGE SCALE GENOMIC DNA]</scope>
    <source>
        <strain evidence="3">DSM 17526 / LMG 23754 / KMM 6221</strain>
    </source>
</reference>
<dbReference type="STRING" id="926556.Echvi_3474"/>
<dbReference type="KEGG" id="evi:Echvi_3474"/>